<proteinExistence type="predicted"/>
<sequence length="86" mass="10351">MSEQINSVFFLHSVICLVLSTIYPLLVCWHQTYPLKSSRKLRILYQRIISFLVFSLARHGDIRFKNRFWRISKSVPWIHLITYVLL</sequence>
<reference evidence="2 3" key="1">
    <citation type="submission" date="2024-04" db="EMBL/GenBank/DDBJ databases">
        <title>Symmetric and asymmetric DNA N6-adenine methylation regulates different biological responses in Mucorales.</title>
        <authorList>
            <consortium name="Lawrence Berkeley National Laboratory"/>
            <person name="Lax C."/>
            <person name="Mondo S.J."/>
            <person name="Osorio-Concepcion M."/>
            <person name="Muszewska A."/>
            <person name="Corrochano-Luque M."/>
            <person name="Gutierrez G."/>
            <person name="Riley R."/>
            <person name="Lipzen A."/>
            <person name="Guo J."/>
            <person name="Hundley H."/>
            <person name="Amirebrahimi M."/>
            <person name="Ng V."/>
            <person name="Lorenzo-Gutierrez D."/>
            <person name="Binder U."/>
            <person name="Yang J."/>
            <person name="Song Y."/>
            <person name="Canovas D."/>
            <person name="Navarro E."/>
            <person name="Freitag M."/>
            <person name="Gabaldon T."/>
            <person name="Grigoriev I.V."/>
            <person name="Corrochano L.M."/>
            <person name="Nicolas F.E."/>
            <person name="Garre V."/>
        </authorList>
    </citation>
    <scope>NUCLEOTIDE SEQUENCE [LARGE SCALE GENOMIC DNA]</scope>
    <source>
        <strain evidence="2 3">L51</strain>
    </source>
</reference>
<evidence type="ECO:0000313" key="3">
    <source>
        <dbReference type="Proteomes" id="UP001448207"/>
    </source>
</evidence>
<keyword evidence="1" id="KW-0812">Transmembrane</keyword>
<accession>A0ABR3AYE6</accession>
<protein>
    <submittedName>
        <fullName evidence="2">Uncharacterized protein</fullName>
    </submittedName>
</protein>
<feature type="transmembrane region" description="Helical" evidence="1">
    <location>
        <begin position="7"/>
        <end position="32"/>
    </location>
</feature>
<keyword evidence="1" id="KW-1133">Transmembrane helix</keyword>
<keyword evidence="1" id="KW-0472">Membrane</keyword>
<dbReference type="Proteomes" id="UP001448207">
    <property type="component" value="Unassembled WGS sequence"/>
</dbReference>
<gene>
    <name evidence="2" type="ORF">J3Q64DRAFT_1747480</name>
</gene>
<evidence type="ECO:0000313" key="2">
    <source>
        <dbReference type="EMBL" id="KAL0084389.1"/>
    </source>
</evidence>
<dbReference type="EMBL" id="JBCLYO010000012">
    <property type="protein sequence ID" value="KAL0084389.1"/>
    <property type="molecule type" value="Genomic_DNA"/>
</dbReference>
<organism evidence="2 3">
    <name type="scientific">Phycomyces blakesleeanus</name>
    <dbReference type="NCBI Taxonomy" id="4837"/>
    <lineage>
        <taxon>Eukaryota</taxon>
        <taxon>Fungi</taxon>
        <taxon>Fungi incertae sedis</taxon>
        <taxon>Mucoromycota</taxon>
        <taxon>Mucoromycotina</taxon>
        <taxon>Mucoromycetes</taxon>
        <taxon>Mucorales</taxon>
        <taxon>Phycomycetaceae</taxon>
        <taxon>Phycomyces</taxon>
    </lineage>
</organism>
<name>A0ABR3AYE6_PHYBL</name>
<feature type="transmembrane region" description="Helical" evidence="1">
    <location>
        <begin position="44"/>
        <end position="60"/>
    </location>
</feature>
<evidence type="ECO:0000256" key="1">
    <source>
        <dbReference type="SAM" id="Phobius"/>
    </source>
</evidence>
<comment type="caution">
    <text evidence="2">The sequence shown here is derived from an EMBL/GenBank/DDBJ whole genome shotgun (WGS) entry which is preliminary data.</text>
</comment>
<keyword evidence="3" id="KW-1185">Reference proteome</keyword>